<organism evidence="7">
    <name type="scientific">Timema tahoe</name>
    <dbReference type="NCBI Taxonomy" id="61484"/>
    <lineage>
        <taxon>Eukaryota</taxon>
        <taxon>Metazoa</taxon>
        <taxon>Ecdysozoa</taxon>
        <taxon>Arthropoda</taxon>
        <taxon>Hexapoda</taxon>
        <taxon>Insecta</taxon>
        <taxon>Pterygota</taxon>
        <taxon>Neoptera</taxon>
        <taxon>Polyneoptera</taxon>
        <taxon>Phasmatodea</taxon>
        <taxon>Timematodea</taxon>
        <taxon>Timematoidea</taxon>
        <taxon>Timematidae</taxon>
        <taxon>Timema</taxon>
    </lineage>
</organism>
<dbReference type="GO" id="GO:0019991">
    <property type="term" value="P:septate junction assembly"/>
    <property type="evidence" value="ECO:0007669"/>
    <property type="project" value="TreeGrafter"/>
</dbReference>
<evidence type="ECO:0000256" key="5">
    <source>
        <dbReference type="SAM" id="MobiDB-lite"/>
    </source>
</evidence>
<keyword evidence="2 6" id="KW-0812">Transmembrane</keyword>
<evidence type="ECO:0000256" key="1">
    <source>
        <dbReference type="ARBA" id="ARBA00004141"/>
    </source>
</evidence>
<dbReference type="GO" id="GO:0005918">
    <property type="term" value="C:septate junction"/>
    <property type="evidence" value="ECO:0007669"/>
    <property type="project" value="TreeGrafter"/>
</dbReference>
<feature type="compositionally biased region" description="Basic and acidic residues" evidence="5">
    <location>
        <begin position="27"/>
        <end position="48"/>
    </location>
</feature>
<dbReference type="PANTHER" id="PTHR21284">
    <property type="entry name" value="EG:80H7.2 PROTEIN"/>
    <property type="match status" value="1"/>
</dbReference>
<dbReference type="InterPro" id="IPR004031">
    <property type="entry name" value="PMP22/EMP/MP20/Claudin"/>
</dbReference>
<keyword evidence="3 6" id="KW-1133">Transmembrane helix</keyword>
<evidence type="ECO:0000256" key="4">
    <source>
        <dbReference type="ARBA" id="ARBA00023136"/>
    </source>
</evidence>
<dbReference type="AlphaFoldDB" id="A0A7R9FMC6"/>
<dbReference type="Gene3D" id="1.20.140.150">
    <property type="match status" value="1"/>
</dbReference>
<dbReference type="GO" id="GO:0035151">
    <property type="term" value="P:regulation of tube size, open tracheal system"/>
    <property type="evidence" value="ECO:0007669"/>
    <property type="project" value="TreeGrafter"/>
</dbReference>
<evidence type="ECO:0000256" key="2">
    <source>
        <dbReference type="ARBA" id="ARBA00022692"/>
    </source>
</evidence>
<dbReference type="EMBL" id="OE001053">
    <property type="protein sequence ID" value="CAD7455859.1"/>
    <property type="molecule type" value="Genomic_DNA"/>
</dbReference>
<feature type="transmembrane region" description="Helical" evidence="6">
    <location>
        <begin position="911"/>
        <end position="930"/>
    </location>
</feature>
<feature type="transmembrane region" description="Helical" evidence="6">
    <location>
        <begin position="843"/>
        <end position="865"/>
    </location>
</feature>
<feature type="transmembrane region" description="Helical" evidence="6">
    <location>
        <begin position="757"/>
        <end position="780"/>
    </location>
</feature>
<evidence type="ECO:0000256" key="3">
    <source>
        <dbReference type="ARBA" id="ARBA00022989"/>
    </source>
</evidence>
<accession>A0A7R9FMC6</accession>
<proteinExistence type="predicted"/>
<keyword evidence="4 6" id="KW-0472">Membrane</keyword>
<gene>
    <name evidence="7" type="ORF">TTEB3V08_LOCUS3909</name>
</gene>
<feature type="compositionally biased region" description="Acidic residues" evidence="5">
    <location>
        <begin position="13"/>
        <end position="24"/>
    </location>
</feature>
<name>A0A7R9FMC6_9NEOP</name>
<dbReference type="Pfam" id="PF13903">
    <property type="entry name" value="Claudin_2"/>
    <property type="match status" value="1"/>
</dbReference>
<dbReference type="PANTHER" id="PTHR21284:SF11">
    <property type="entry name" value="KUNE-KUNE"/>
    <property type="match status" value="1"/>
</dbReference>
<evidence type="ECO:0000256" key="6">
    <source>
        <dbReference type="SAM" id="Phobius"/>
    </source>
</evidence>
<evidence type="ECO:0000313" key="7">
    <source>
        <dbReference type="EMBL" id="CAD7455859.1"/>
    </source>
</evidence>
<protein>
    <submittedName>
        <fullName evidence="7">Uncharacterized protein</fullName>
    </submittedName>
</protein>
<feature type="region of interest" description="Disordered" evidence="5">
    <location>
        <begin position="115"/>
        <end position="139"/>
    </location>
</feature>
<dbReference type="GO" id="GO:0016020">
    <property type="term" value="C:membrane"/>
    <property type="evidence" value="ECO:0007669"/>
    <property type="project" value="UniProtKB-SubCell"/>
</dbReference>
<sequence length="962" mass="108994">MQPHAHTLKGYEEEGGQDAQDGGDTDNVPHEVRHQDSLDRSQDQITKVDEDEVQPAHVGANGDTHLHAEVTYFHHVRLSDKDEDGRTDNQAHGIQVRRFLADVAVGLKVPDQLAEEQRLSNSGNKASLDEGTNRSSTSSSFFKPRLKIFQTHLRRRYDQMEVYPHLCGGKKWKAILEKTTLITPDQDSNLDLPVIVSLIHCESSALDHAGTKALTTAEAIRAISSLISRGTVELRKGRQFHLHKEEGGEDVGGGPRVSRPHSLLARVHRSPWSDHVRLPSPSSCQSVEQLAAITALYTCNSIWPDVLRRYSPDQLMMERYGFVSRSGLPSDVFVLCMCENDEFVLYLCESDVFVLCESDEFVLCLWDSDECVLCDSDEFVVCDGDEFVLCLWCVMFVLCDSDVFVLHDGDEFVLCDGDEFVLCESDEFVQYDGDEFVEYDGDEFVLCDGDKFVLCLWDSDEFVFCDSDEFVVCGGDEFVLCDSDGFVLCESDVFVLRDGDDFLLCKSDEFVLCDSDVFVVCDGDEFVLCDGDEFVLCESDEFVLCESDEFVLCDSDVFVLRDGDEFVLFDGDEFVVCDGDEFVVDYGDEFVVCDSDEFLLCDSDEFLLCESDVFVLRDGDEFVLCESDEFVLCDGDEFVLCDGDEFVLWESDEFVVCDGDEFVLCEIDEFVLNDDDEFVLHDGDEFVLCDSDEFMLCLCDSDEFVVLTNEENASAHDPLIVLRALCVGEINEVHCGNYWLIFGNQTSTNMGKSKTGLTATAFTILAFLFVFIAFVTPYWLETDGRLERPKFIRIGLWQVCFDEFEDTRHWYDTKFSGCWWVFEEEYYIIHDILLPGFFVATQFFFTLTFTLLLIASFLVALYMCCSRQHERFVHPALGAISGTIAVIVFGARGDGRDWMANWEHNNISWSYALAVLGVLFLYVGGILFAVEGRVHNKKRERALSNTQAQAYQLEQRKGHTVI</sequence>
<comment type="subcellular location">
    <subcellularLocation>
        <location evidence="1">Membrane</location>
        <topology evidence="1">Multi-pass membrane protein</topology>
    </subcellularLocation>
</comment>
<feature type="transmembrane region" description="Helical" evidence="6">
    <location>
        <begin position="872"/>
        <end position="891"/>
    </location>
</feature>
<feature type="region of interest" description="Disordered" evidence="5">
    <location>
        <begin position="1"/>
        <end position="64"/>
    </location>
</feature>
<reference evidence="7" key="1">
    <citation type="submission" date="2020-11" db="EMBL/GenBank/DDBJ databases">
        <authorList>
            <person name="Tran Van P."/>
        </authorList>
    </citation>
    <scope>NUCLEOTIDE SEQUENCE</scope>
</reference>